<evidence type="ECO:0000313" key="2">
    <source>
        <dbReference type="EMBL" id="OEV08896.1"/>
    </source>
</evidence>
<feature type="compositionally biased region" description="Low complexity" evidence="1">
    <location>
        <begin position="89"/>
        <end position="100"/>
    </location>
</feature>
<dbReference type="EMBL" id="LJGW01000395">
    <property type="protein sequence ID" value="OEV08896.1"/>
    <property type="molecule type" value="Genomic_DNA"/>
</dbReference>
<organism evidence="2 3">
    <name type="scientific">Streptomyces nanshensis</name>
    <dbReference type="NCBI Taxonomy" id="518642"/>
    <lineage>
        <taxon>Bacteria</taxon>
        <taxon>Bacillati</taxon>
        <taxon>Actinomycetota</taxon>
        <taxon>Actinomycetes</taxon>
        <taxon>Kitasatosporales</taxon>
        <taxon>Streptomycetaceae</taxon>
        <taxon>Streptomyces</taxon>
    </lineage>
</organism>
<evidence type="ECO:0000313" key="3">
    <source>
        <dbReference type="Proteomes" id="UP000176005"/>
    </source>
</evidence>
<accession>A0A1E7KY96</accession>
<feature type="compositionally biased region" description="Basic and acidic residues" evidence="1">
    <location>
        <begin position="56"/>
        <end position="79"/>
    </location>
</feature>
<evidence type="ECO:0000256" key="1">
    <source>
        <dbReference type="SAM" id="MobiDB-lite"/>
    </source>
</evidence>
<proteinExistence type="predicted"/>
<feature type="compositionally biased region" description="Pro residues" evidence="1">
    <location>
        <begin position="113"/>
        <end position="125"/>
    </location>
</feature>
<feature type="compositionally biased region" description="Gly residues" evidence="1">
    <location>
        <begin position="140"/>
        <end position="156"/>
    </location>
</feature>
<dbReference type="Proteomes" id="UP000176005">
    <property type="component" value="Unassembled WGS sequence"/>
</dbReference>
<dbReference type="AlphaFoldDB" id="A0A1E7KY96"/>
<gene>
    <name evidence="2" type="ORF">AN218_24670</name>
</gene>
<feature type="region of interest" description="Disordered" evidence="1">
    <location>
        <begin position="1"/>
        <end position="156"/>
    </location>
</feature>
<comment type="caution">
    <text evidence="2">The sequence shown here is derived from an EMBL/GenBank/DDBJ whole genome shotgun (WGS) entry which is preliminary data.</text>
</comment>
<protein>
    <submittedName>
        <fullName evidence="2">Uncharacterized protein</fullName>
    </submittedName>
</protein>
<reference evidence="2 3" key="1">
    <citation type="journal article" date="2016" name="Front. Microbiol.">
        <title>Comparative Genomics Analysis of Streptomyces Species Reveals Their Adaptation to the Marine Environment and Their Diversity at the Genomic Level.</title>
        <authorList>
            <person name="Tian X."/>
            <person name="Zhang Z."/>
            <person name="Yang T."/>
            <person name="Chen M."/>
            <person name="Li J."/>
            <person name="Chen F."/>
            <person name="Yang J."/>
            <person name="Li W."/>
            <person name="Zhang B."/>
            <person name="Zhang Z."/>
            <person name="Wu J."/>
            <person name="Zhang C."/>
            <person name="Long L."/>
            <person name="Xiao J."/>
        </authorList>
    </citation>
    <scope>NUCLEOTIDE SEQUENCE [LARGE SCALE GENOMIC DNA]</scope>
    <source>
        <strain evidence="2 3">SCSIO 10429</strain>
    </source>
</reference>
<keyword evidence="3" id="KW-1185">Reference proteome</keyword>
<feature type="non-terminal residue" evidence="2">
    <location>
        <position position="156"/>
    </location>
</feature>
<name>A0A1E7KY96_9ACTN</name>
<sequence length="156" mass="15382">MTTTSAGNGPSAGDGRDDGDDWGWFTPAQPATETRRSGEDADADAEADAGQNEQAGRARWEGDGGHDGHDGRGDHREYGGTEPGGGPVGPVVTGAGAGRARWAETPEEFAIPVPAPPGGDIPGAPPQSGRPRQDAADAGPGHGPGTGTGTGAHGTA</sequence>